<protein>
    <submittedName>
        <fullName evidence="1">Uncharacterized protein</fullName>
    </submittedName>
</protein>
<name>A0A2P2L0B7_RHIMU</name>
<accession>A0A2P2L0B7</accession>
<dbReference type="AlphaFoldDB" id="A0A2P2L0B7"/>
<evidence type="ECO:0000313" key="1">
    <source>
        <dbReference type="EMBL" id="MBX11421.1"/>
    </source>
</evidence>
<organism evidence="1">
    <name type="scientific">Rhizophora mucronata</name>
    <name type="common">Asiatic mangrove</name>
    <dbReference type="NCBI Taxonomy" id="61149"/>
    <lineage>
        <taxon>Eukaryota</taxon>
        <taxon>Viridiplantae</taxon>
        <taxon>Streptophyta</taxon>
        <taxon>Embryophyta</taxon>
        <taxon>Tracheophyta</taxon>
        <taxon>Spermatophyta</taxon>
        <taxon>Magnoliopsida</taxon>
        <taxon>eudicotyledons</taxon>
        <taxon>Gunneridae</taxon>
        <taxon>Pentapetalae</taxon>
        <taxon>rosids</taxon>
        <taxon>fabids</taxon>
        <taxon>Malpighiales</taxon>
        <taxon>Rhizophoraceae</taxon>
        <taxon>Rhizophora</taxon>
    </lineage>
</organism>
<proteinExistence type="predicted"/>
<reference evidence="1" key="1">
    <citation type="submission" date="2018-02" db="EMBL/GenBank/DDBJ databases">
        <title>Rhizophora mucronata_Transcriptome.</title>
        <authorList>
            <person name="Meera S.P."/>
            <person name="Sreeshan A."/>
            <person name="Augustine A."/>
        </authorList>
    </citation>
    <scope>NUCLEOTIDE SEQUENCE</scope>
    <source>
        <tissue evidence="1">Leaf</tissue>
    </source>
</reference>
<sequence>MNISRLCYIMVTHPFLSKIFQVVTFHFQVIQNWVLKKNNNKDSGGLIQE</sequence>
<dbReference type="EMBL" id="GGEC01030937">
    <property type="protein sequence ID" value="MBX11421.1"/>
    <property type="molecule type" value="Transcribed_RNA"/>
</dbReference>